<dbReference type="PANTHER" id="PTHR34047:SF8">
    <property type="entry name" value="PROTEIN YKFC"/>
    <property type="match status" value="1"/>
</dbReference>
<dbReference type="PANTHER" id="PTHR34047">
    <property type="entry name" value="NUCLEAR INTRON MATURASE 1, MITOCHONDRIAL-RELATED"/>
    <property type="match status" value="1"/>
</dbReference>
<keyword evidence="2" id="KW-0548">Nucleotidyltransferase</keyword>
<dbReference type="Pfam" id="PF01348">
    <property type="entry name" value="Intron_maturas2"/>
    <property type="match status" value="1"/>
</dbReference>
<dbReference type="EMBL" id="JAMQAW010000041">
    <property type="protein sequence ID" value="MCM2392517.1"/>
    <property type="molecule type" value="Genomic_DNA"/>
</dbReference>
<name>A0ABT0UVA8_9ACTN</name>
<organism evidence="2 3">
    <name type="scientific">Streptomyces albipurpureus</name>
    <dbReference type="NCBI Taxonomy" id="2897419"/>
    <lineage>
        <taxon>Bacteria</taxon>
        <taxon>Bacillati</taxon>
        <taxon>Actinomycetota</taxon>
        <taxon>Actinomycetes</taxon>
        <taxon>Kitasatosporales</taxon>
        <taxon>Streptomycetaceae</taxon>
        <taxon>Streptomyces</taxon>
    </lineage>
</organism>
<keyword evidence="2" id="KW-0695">RNA-directed DNA polymerase</keyword>
<evidence type="ECO:0000313" key="3">
    <source>
        <dbReference type="Proteomes" id="UP001431429"/>
    </source>
</evidence>
<dbReference type="GO" id="GO:0003964">
    <property type="term" value="F:RNA-directed DNA polymerase activity"/>
    <property type="evidence" value="ECO:0007669"/>
    <property type="project" value="UniProtKB-KW"/>
</dbReference>
<dbReference type="InterPro" id="IPR051083">
    <property type="entry name" value="GrpII_Intron_Splice-Mob/Def"/>
</dbReference>
<dbReference type="RefSeq" id="WP_250922844.1">
    <property type="nucleotide sequence ID" value="NZ_JAMQAW010000041.1"/>
</dbReference>
<gene>
    <name evidence="2" type="ORF">NBG84_30245</name>
</gene>
<reference evidence="2" key="1">
    <citation type="submission" date="2022-06" db="EMBL/GenBank/DDBJ databases">
        <title>Genome public.</title>
        <authorList>
            <person name="Sun Q."/>
        </authorList>
    </citation>
    <scope>NUCLEOTIDE SEQUENCE</scope>
    <source>
        <strain evidence="2">CWNU-1</strain>
    </source>
</reference>
<dbReference type="InterPro" id="IPR049030">
    <property type="entry name" value="AI2M-like_HNH"/>
</dbReference>
<evidence type="ECO:0000259" key="1">
    <source>
        <dbReference type="PROSITE" id="PS50878"/>
    </source>
</evidence>
<dbReference type="SUPFAM" id="SSF56672">
    <property type="entry name" value="DNA/RNA polymerases"/>
    <property type="match status" value="1"/>
</dbReference>
<proteinExistence type="predicted"/>
<accession>A0ABT0UVA8</accession>
<evidence type="ECO:0000313" key="2">
    <source>
        <dbReference type="EMBL" id="MCM2392517.1"/>
    </source>
</evidence>
<dbReference type="CDD" id="cd01651">
    <property type="entry name" value="RT_G2_intron"/>
    <property type="match status" value="1"/>
</dbReference>
<dbReference type="PROSITE" id="PS50878">
    <property type="entry name" value="RT_POL"/>
    <property type="match status" value="1"/>
</dbReference>
<dbReference type="Proteomes" id="UP001431429">
    <property type="component" value="Unassembled WGS sequence"/>
</dbReference>
<sequence>MQRAEALMEIIHERGKRGLPLERLYRHLFNPELYLRAYGKIYRNDGSMTPGSTTETVDGMSLKKIQVIIDALRHERYRWTPVRRVYIEKKGSPGKRRPLGLPSWSDKLLQEVIRSLLEAYYEPQFSNRSHGFRPGKGRHTALTEVSESWRSMTWFIEGDISQCFDRLDHGVLHSTLAENIHDNRFLRLIEGLLQAGYLEEWRYHETLSGAPQGGVLSPLLSNIYLDRLDKYVETTLLPVFNQGARRKPYLPYMRIHKASWKLEKKGQREEAKQLRRQLQKLPSHDPNDPGFRRLHYVRYADDWLLGFSGTRREAEYIKEMVGKFLRNRLKLELSEKKTLITHGRSQAARFLGYEIVVHHNDAKHDRNGHRSINGQIGLKVPMDVVRDKRKTYMRRGKPAAMLTRAHDSDFRIVTRYQAEFRGIAEYYQLAYNRHRLGLLRWVMERSMTKTLGHKNKVSVNKVWNRYRATWQTPAGPRRGLQVTVGRGNGKRPLVARWGGISLARRTTRVILKDNLPEIWRKRPAELIDRLMSGRCELCQSRTDVEVHHVRRLKDLLSKTQAEQPDWAQQMASRHRKTLIVCRDCHDGIHNGSSTGQASSNVVLESRVR</sequence>
<dbReference type="InterPro" id="IPR024937">
    <property type="entry name" value="Domain_X"/>
</dbReference>
<dbReference type="Pfam" id="PF21368">
    <property type="entry name" value="AI2M-like_HNH"/>
    <property type="match status" value="1"/>
</dbReference>
<feature type="domain" description="Reverse transcriptase" evidence="1">
    <location>
        <begin position="68"/>
        <end position="355"/>
    </location>
</feature>
<keyword evidence="3" id="KW-1185">Reference proteome</keyword>
<protein>
    <submittedName>
        <fullName evidence="2">Reverse transcriptase domain-containing protein</fullName>
    </submittedName>
</protein>
<comment type="caution">
    <text evidence="2">The sequence shown here is derived from an EMBL/GenBank/DDBJ whole genome shotgun (WGS) entry which is preliminary data.</text>
</comment>
<dbReference type="InterPro" id="IPR000477">
    <property type="entry name" value="RT_dom"/>
</dbReference>
<keyword evidence="2" id="KW-0808">Transferase</keyword>
<dbReference type="InterPro" id="IPR043502">
    <property type="entry name" value="DNA/RNA_pol_sf"/>
</dbReference>
<dbReference type="Pfam" id="PF00078">
    <property type="entry name" value="RVT_1"/>
    <property type="match status" value="1"/>
</dbReference>